<dbReference type="Proteomes" id="UP000005697">
    <property type="component" value="Unassembled WGS sequence"/>
</dbReference>
<feature type="domain" description="SGNH hydrolase-type esterase" evidence="1">
    <location>
        <begin position="34"/>
        <end position="192"/>
    </location>
</feature>
<name>F0F7R6_9BACT</name>
<protein>
    <submittedName>
        <fullName evidence="2">GDSL-like protein</fullName>
    </submittedName>
</protein>
<evidence type="ECO:0000313" key="3">
    <source>
        <dbReference type="Proteomes" id="UP000005697"/>
    </source>
</evidence>
<dbReference type="EMBL" id="AEWX01000024">
    <property type="protein sequence ID" value="EGC19759.1"/>
    <property type="molecule type" value="Genomic_DNA"/>
</dbReference>
<gene>
    <name evidence="2" type="ORF">HMPREF9141_1633</name>
</gene>
<sequence length="203" mass="23657">MYHGTKHYDAKVRQFQREGRLPDGAIIMLGDSHSEYGEDWNRFFPDVAKIVNRGIIGDDSRGILNRLNQVLPYKPSKIFFECGTNDLSHGWTVDRTFQGIVRVIETIRRNNPDTRIYVQSLLPLNERVGVWKLLKGKEDMIIQLNHRLEDYCIRHSLTFIDLYTPLLGDRSKTMREDCCRDGLHLTAKGYEVWADAIRAYINE</sequence>
<dbReference type="GO" id="GO:0004622">
    <property type="term" value="F:phosphatidylcholine lysophospholipase activity"/>
    <property type="evidence" value="ECO:0007669"/>
    <property type="project" value="TreeGrafter"/>
</dbReference>
<organism evidence="2 3">
    <name type="scientific">Prevotella multiformis DSM 16608</name>
    <dbReference type="NCBI Taxonomy" id="888743"/>
    <lineage>
        <taxon>Bacteria</taxon>
        <taxon>Pseudomonadati</taxon>
        <taxon>Bacteroidota</taxon>
        <taxon>Bacteroidia</taxon>
        <taxon>Bacteroidales</taxon>
        <taxon>Prevotellaceae</taxon>
        <taxon>Prevotella</taxon>
    </lineage>
</organism>
<dbReference type="Pfam" id="PF13472">
    <property type="entry name" value="Lipase_GDSL_2"/>
    <property type="match status" value="1"/>
</dbReference>
<dbReference type="PANTHER" id="PTHR30383">
    <property type="entry name" value="THIOESTERASE 1/PROTEASE 1/LYSOPHOSPHOLIPASE L1"/>
    <property type="match status" value="1"/>
</dbReference>
<keyword evidence="3" id="KW-1185">Reference proteome</keyword>
<reference evidence="2 3" key="1">
    <citation type="submission" date="2011-01" db="EMBL/GenBank/DDBJ databases">
        <authorList>
            <person name="Muzny D."/>
            <person name="Qin X."/>
            <person name="Deng J."/>
            <person name="Jiang H."/>
            <person name="Liu Y."/>
            <person name="Qu J."/>
            <person name="Song X.-Z."/>
            <person name="Zhang L."/>
            <person name="Thornton R."/>
            <person name="Coyle M."/>
            <person name="Francisco L."/>
            <person name="Jackson L."/>
            <person name="Javaid M."/>
            <person name="Korchina V."/>
            <person name="Kovar C."/>
            <person name="Mata R."/>
            <person name="Mathew T."/>
            <person name="Ngo R."/>
            <person name="Nguyen L."/>
            <person name="Nguyen N."/>
            <person name="Okwuonu G."/>
            <person name="Ongeri F."/>
            <person name="Pham C."/>
            <person name="Simmons D."/>
            <person name="Wilczek-Boney K."/>
            <person name="Hale W."/>
            <person name="Jakkamsetti A."/>
            <person name="Pham P."/>
            <person name="Ruth R."/>
            <person name="San Lucas F."/>
            <person name="Warren J."/>
            <person name="Zhang J."/>
            <person name="Zhao Z."/>
            <person name="Zhou C."/>
            <person name="Zhu D."/>
            <person name="Lee S."/>
            <person name="Bess C."/>
            <person name="Blankenburg K."/>
            <person name="Forbes L."/>
            <person name="Fu Q."/>
            <person name="Gubbala S."/>
            <person name="Hirani K."/>
            <person name="Jayaseelan J.C."/>
            <person name="Lara F."/>
            <person name="Munidasa M."/>
            <person name="Palculict T."/>
            <person name="Patil S."/>
            <person name="Pu L.-L."/>
            <person name="Saada N."/>
            <person name="Tang L."/>
            <person name="Weissenberger G."/>
            <person name="Zhu Y."/>
            <person name="Hemphill L."/>
            <person name="Shang Y."/>
            <person name="Youmans B."/>
            <person name="Ayvaz T."/>
            <person name="Ross M."/>
            <person name="Santibanez J."/>
            <person name="Aqrawi P."/>
            <person name="Gross S."/>
            <person name="Joshi V."/>
            <person name="Fowler G."/>
            <person name="Nazareth L."/>
            <person name="Reid J."/>
            <person name="Worley K."/>
            <person name="Petrosino J."/>
            <person name="Highlander S."/>
            <person name="Gibbs R."/>
        </authorList>
    </citation>
    <scope>NUCLEOTIDE SEQUENCE [LARGE SCALE GENOMIC DNA]</scope>
    <source>
        <strain evidence="2 3">DSM 16608</strain>
    </source>
</reference>
<dbReference type="HOGENOM" id="CLU_051989_6_1_10"/>
<dbReference type="AlphaFoldDB" id="F0F7R6"/>
<dbReference type="eggNOG" id="COG2755">
    <property type="taxonomic scope" value="Bacteria"/>
</dbReference>
<evidence type="ECO:0000259" key="1">
    <source>
        <dbReference type="Pfam" id="PF13472"/>
    </source>
</evidence>
<dbReference type="PANTHER" id="PTHR30383:SF5">
    <property type="entry name" value="SGNH HYDROLASE-TYPE ESTERASE DOMAIN-CONTAINING PROTEIN"/>
    <property type="match status" value="1"/>
</dbReference>
<dbReference type="Gene3D" id="3.40.50.1110">
    <property type="entry name" value="SGNH hydrolase"/>
    <property type="match status" value="1"/>
</dbReference>
<dbReference type="SUPFAM" id="SSF52266">
    <property type="entry name" value="SGNH hydrolase"/>
    <property type="match status" value="1"/>
</dbReference>
<dbReference type="InterPro" id="IPR051532">
    <property type="entry name" value="Ester_Hydrolysis_Enzymes"/>
</dbReference>
<dbReference type="InterPro" id="IPR036514">
    <property type="entry name" value="SGNH_hydro_sf"/>
</dbReference>
<comment type="caution">
    <text evidence="2">The sequence shown here is derived from an EMBL/GenBank/DDBJ whole genome shotgun (WGS) entry which is preliminary data.</text>
</comment>
<proteinExistence type="predicted"/>
<accession>F0F7R6</accession>
<dbReference type="InterPro" id="IPR013830">
    <property type="entry name" value="SGNH_hydro"/>
</dbReference>
<evidence type="ECO:0000313" key="2">
    <source>
        <dbReference type="EMBL" id="EGC19759.1"/>
    </source>
</evidence>
<dbReference type="STRING" id="888743.HMPREF9141_1633"/>